<dbReference type="EMBL" id="AC130603">
    <property type="protein sequence ID" value="AAT01306.1"/>
    <property type="molecule type" value="Genomic_DNA"/>
</dbReference>
<reference evidence="4" key="4">
    <citation type="journal article" date="2008" name="Nucleic Acids Res.">
        <title>The rice annotation project database (RAP-DB): 2008 update.</title>
        <authorList>
            <consortium name="The rice annotation project (RAP)"/>
        </authorList>
    </citation>
    <scope>GENOME REANNOTATION</scope>
    <source>
        <strain evidence="4">cv. Nipponbare</strain>
    </source>
</reference>
<dbReference type="PANTHER" id="PTHR33873">
    <property type="entry name" value="TRANSCRIPTION FACTOR VOZ1"/>
    <property type="match status" value="1"/>
</dbReference>
<dbReference type="Proteomes" id="UP000000763">
    <property type="component" value="Chromosome 5"/>
</dbReference>
<proteinExistence type="predicted"/>
<feature type="compositionally biased region" description="Gly residues" evidence="1">
    <location>
        <begin position="1"/>
        <end position="20"/>
    </location>
</feature>
<evidence type="ECO:0000256" key="1">
    <source>
        <dbReference type="SAM" id="MobiDB-lite"/>
    </source>
</evidence>
<feature type="compositionally biased region" description="Polar residues" evidence="1">
    <location>
        <begin position="535"/>
        <end position="545"/>
    </location>
</feature>
<dbReference type="PANTHER" id="PTHR33873:SF3">
    <property type="entry name" value="OS05G0515700 PROTEIN"/>
    <property type="match status" value="1"/>
</dbReference>
<evidence type="ECO:0000313" key="3">
    <source>
        <dbReference type="EMBL" id="AAU03115.1"/>
    </source>
</evidence>
<reference evidence="2" key="1">
    <citation type="submission" date="2004-04" db="EMBL/GenBank/DDBJ databases">
        <title>Oryza sativa BAC B1130G10 genomic sequence.</title>
        <authorList>
            <person name="Chow T.-Y."/>
            <person name="Hsing Y.-I.C."/>
            <person name="Chen C.-S."/>
            <person name="Chen H.-H."/>
            <person name="Liu S.-M."/>
            <person name="Chao Y.-T."/>
            <person name="Lee P.-F."/>
            <person name="Chang S.-J."/>
            <person name="Chen H.-C."/>
            <person name="Chen S.-K."/>
            <person name="Chen T.-R."/>
            <person name="Chen Y.-L."/>
            <person name="Cheng C.-H."/>
            <person name="Chung C.-I."/>
            <person name="Han S.-Y."/>
            <person name="Hsiao S.-H."/>
            <person name="Hsiung J.-N."/>
            <person name="Hsu C.-H."/>
            <person name="Kau P.-I."/>
            <person name="Lee M.-C."/>
            <person name="Leu H.-L."/>
            <person name="Li Y.-F."/>
            <person name="Lin S.-J."/>
            <person name="Lin Y.-C."/>
            <person name="Wu S.-W."/>
            <person name="Yu C.-Y."/>
            <person name="Yu S.-W."/>
            <person name="Wu H.-P."/>
            <person name="Shaw J.-F."/>
        </authorList>
    </citation>
    <scope>NUCLEOTIDE SEQUENCE</scope>
</reference>
<evidence type="ECO:0000313" key="2">
    <source>
        <dbReference type="EMBL" id="AAT01306.1"/>
    </source>
</evidence>
<dbReference type="InterPro" id="IPR039277">
    <property type="entry name" value="VOZ1/VOZ2"/>
</dbReference>
<organism evidence="2 4">
    <name type="scientific">Oryza sativa subsp. japonica</name>
    <name type="common">Rice</name>
    <dbReference type="NCBI Taxonomy" id="39947"/>
    <lineage>
        <taxon>Eukaryota</taxon>
        <taxon>Viridiplantae</taxon>
        <taxon>Streptophyta</taxon>
        <taxon>Embryophyta</taxon>
        <taxon>Tracheophyta</taxon>
        <taxon>Spermatophyta</taxon>
        <taxon>Magnoliopsida</taxon>
        <taxon>Liliopsida</taxon>
        <taxon>Poales</taxon>
        <taxon>Poaceae</taxon>
        <taxon>BOP clade</taxon>
        <taxon>Oryzoideae</taxon>
        <taxon>Oryzeae</taxon>
        <taxon>Oryzinae</taxon>
        <taxon>Oryza</taxon>
        <taxon>Oryza sativa</taxon>
    </lineage>
</organism>
<feature type="region of interest" description="Disordered" evidence="1">
    <location>
        <begin position="492"/>
        <end position="545"/>
    </location>
</feature>
<feature type="region of interest" description="Disordered" evidence="1">
    <location>
        <begin position="1"/>
        <end position="36"/>
    </location>
</feature>
<reference evidence="3" key="2">
    <citation type="submission" date="2004-09" db="EMBL/GenBank/DDBJ databases">
        <title>Oryza sativa PAC P0022D06 genomic sequence.</title>
        <authorList>
            <person name="Chow T.-Y."/>
            <person name="Hsing Y.-I.C."/>
            <person name="Chen C.-S."/>
            <person name="Chen H.-H."/>
            <person name="Liu S.-M."/>
            <person name="Chao Y.-T."/>
            <person name="Chang S.-J."/>
            <person name="Chen H.-C."/>
            <person name="Chen S.-K."/>
            <person name="Chen T.-R."/>
            <person name="Chen Y.-L."/>
            <person name="Cheng C.-H."/>
            <person name="Chung C.-I."/>
            <person name="Han S.-Y."/>
            <person name="Hsiao S.-H."/>
            <person name="Hsiung J.-N."/>
            <person name="Hsu C.-H."/>
            <person name="Huang J.-J."/>
            <person name="Kau P.-I."/>
            <person name="Lee M.-C."/>
            <person name="Leu H.-L."/>
            <person name="Li Y.-F."/>
            <person name="Lin S.-J."/>
            <person name="Lin Y.-C."/>
            <person name="Wu S.-W."/>
            <person name="Yu C.-Y."/>
            <person name="Yu S.-W."/>
            <person name="Wu H.-P."/>
            <person name="Shaw J.-F."/>
        </authorList>
    </citation>
    <scope>NUCLEOTIDE SEQUENCE</scope>
</reference>
<reference evidence="4" key="3">
    <citation type="journal article" date="2005" name="Nature">
        <title>The map-based sequence of the rice genome.</title>
        <authorList>
            <consortium name="International rice genome sequencing project (IRGSP)"/>
            <person name="Matsumoto T."/>
            <person name="Wu J."/>
            <person name="Kanamori H."/>
            <person name="Katayose Y."/>
            <person name="Fujisawa M."/>
            <person name="Namiki N."/>
            <person name="Mizuno H."/>
            <person name="Yamamoto K."/>
            <person name="Antonio B.A."/>
            <person name="Baba T."/>
            <person name="Sakata K."/>
            <person name="Nagamura Y."/>
            <person name="Aoki H."/>
            <person name="Arikawa K."/>
            <person name="Arita K."/>
            <person name="Bito T."/>
            <person name="Chiden Y."/>
            <person name="Fujitsuka N."/>
            <person name="Fukunaka R."/>
            <person name="Hamada M."/>
            <person name="Harada C."/>
            <person name="Hayashi A."/>
            <person name="Hijishita S."/>
            <person name="Honda M."/>
            <person name="Hosokawa S."/>
            <person name="Ichikawa Y."/>
            <person name="Idonuma A."/>
            <person name="Iijima M."/>
            <person name="Ikeda M."/>
            <person name="Ikeno M."/>
            <person name="Ito K."/>
            <person name="Ito S."/>
            <person name="Ito T."/>
            <person name="Ito Y."/>
            <person name="Ito Y."/>
            <person name="Iwabuchi A."/>
            <person name="Kamiya K."/>
            <person name="Karasawa W."/>
            <person name="Kurita K."/>
            <person name="Katagiri S."/>
            <person name="Kikuta A."/>
            <person name="Kobayashi H."/>
            <person name="Kobayashi N."/>
            <person name="Machita K."/>
            <person name="Maehara T."/>
            <person name="Masukawa M."/>
            <person name="Mizubayashi T."/>
            <person name="Mukai Y."/>
            <person name="Nagasaki H."/>
            <person name="Nagata Y."/>
            <person name="Naito S."/>
            <person name="Nakashima M."/>
            <person name="Nakama Y."/>
            <person name="Nakamichi Y."/>
            <person name="Nakamura M."/>
            <person name="Meguro A."/>
            <person name="Negishi M."/>
            <person name="Ohta I."/>
            <person name="Ohta T."/>
            <person name="Okamoto M."/>
            <person name="Ono N."/>
            <person name="Saji S."/>
            <person name="Sakaguchi M."/>
            <person name="Sakai K."/>
            <person name="Shibata M."/>
            <person name="Shimokawa T."/>
            <person name="Song J."/>
            <person name="Takazaki Y."/>
            <person name="Terasawa K."/>
            <person name="Tsugane M."/>
            <person name="Tsuji K."/>
            <person name="Ueda S."/>
            <person name="Waki K."/>
            <person name="Yamagata H."/>
            <person name="Yamamoto M."/>
            <person name="Yamamoto S."/>
            <person name="Yamane H."/>
            <person name="Yoshiki S."/>
            <person name="Yoshihara R."/>
            <person name="Yukawa K."/>
            <person name="Zhong H."/>
            <person name="Yano M."/>
            <person name="Yuan Q."/>
            <person name="Ouyang S."/>
            <person name="Liu J."/>
            <person name="Jones K.M."/>
            <person name="Gansberger K."/>
            <person name="Moffat K."/>
            <person name="Hill J."/>
            <person name="Bera J."/>
            <person name="Fadrosh D."/>
            <person name="Jin S."/>
            <person name="Johri S."/>
            <person name="Kim M."/>
            <person name="Overton L."/>
            <person name="Reardon M."/>
            <person name="Tsitrin T."/>
            <person name="Vuong H."/>
            <person name="Weaver B."/>
            <person name="Ciecko A."/>
            <person name="Tallon L."/>
            <person name="Jackson J."/>
            <person name="Pai G."/>
            <person name="Aken S.V."/>
            <person name="Utterback T."/>
            <person name="Reidmuller S."/>
            <person name="Feldblyum T."/>
            <person name="Hsiao J."/>
            <person name="Zismann V."/>
            <person name="Iobst S."/>
            <person name="de Vazeille A.R."/>
            <person name="Buell C.R."/>
            <person name="Ying K."/>
            <person name="Li Y."/>
            <person name="Lu T."/>
            <person name="Huang Y."/>
            <person name="Zhao Q."/>
            <person name="Feng Q."/>
            <person name="Zhang L."/>
            <person name="Zhu J."/>
            <person name="Weng Q."/>
            <person name="Mu J."/>
            <person name="Lu Y."/>
            <person name="Fan D."/>
            <person name="Liu Y."/>
            <person name="Guan J."/>
            <person name="Zhang Y."/>
            <person name="Yu S."/>
            <person name="Liu X."/>
            <person name="Zhang Y."/>
            <person name="Hong G."/>
            <person name="Han B."/>
            <person name="Choisne N."/>
            <person name="Demange N."/>
            <person name="Orjeda G."/>
            <person name="Samain S."/>
            <person name="Cattolico L."/>
            <person name="Pelletier E."/>
            <person name="Couloux A."/>
            <person name="Segurens B."/>
            <person name="Wincker P."/>
            <person name="D'Hont A."/>
            <person name="Scarpelli C."/>
            <person name="Weissenbach J."/>
            <person name="Salanoubat M."/>
            <person name="Quetier F."/>
            <person name="Yu Y."/>
            <person name="Kim H.R."/>
            <person name="Rambo T."/>
            <person name="Currie J."/>
            <person name="Collura K."/>
            <person name="Luo M."/>
            <person name="Yang T."/>
            <person name="Ammiraju J.S.S."/>
            <person name="Engler F."/>
            <person name="Soderlund C."/>
            <person name="Wing R.A."/>
            <person name="Palmer L.E."/>
            <person name="de la Bastide M."/>
            <person name="Spiegel L."/>
            <person name="Nascimento L."/>
            <person name="Zutavern T."/>
            <person name="O'Shaughnessy A."/>
            <person name="Dike S."/>
            <person name="Dedhia N."/>
            <person name="Preston R."/>
            <person name="Balija V."/>
            <person name="McCombie W.R."/>
            <person name="Chow T."/>
            <person name="Chen H."/>
            <person name="Chung M."/>
            <person name="Chen C."/>
            <person name="Shaw J."/>
            <person name="Wu H."/>
            <person name="Hsiao K."/>
            <person name="Chao Y."/>
            <person name="Chu M."/>
            <person name="Cheng C."/>
            <person name="Hour A."/>
            <person name="Lee P."/>
            <person name="Lin S."/>
            <person name="Lin Y."/>
            <person name="Liou J."/>
            <person name="Liu S."/>
            <person name="Hsing Y."/>
            <person name="Raghuvanshi S."/>
            <person name="Mohanty A."/>
            <person name="Bharti A.K."/>
            <person name="Gaur A."/>
            <person name="Gupta V."/>
            <person name="Kumar D."/>
            <person name="Ravi V."/>
            <person name="Vij S."/>
            <person name="Kapur A."/>
            <person name="Khurana P."/>
            <person name="Khurana P."/>
            <person name="Khurana J.P."/>
            <person name="Tyagi A.K."/>
            <person name="Gaikwad K."/>
            <person name="Singh A."/>
            <person name="Dalal V."/>
            <person name="Srivastava S."/>
            <person name="Dixit A."/>
            <person name="Pal A.K."/>
            <person name="Ghazi I.A."/>
            <person name="Yadav M."/>
            <person name="Pandit A."/>
            <person name="Bhargava A."/>
            <person name="Sureshbabu K."/>
            <person name="Batra K."/>
            <person name="Sharma T.R."/>
            <person name="Mohapatra T."/>
            <person name="Singh N.K."/>
            <person name="Messing J."/>
            <person name="Nelson A.B."/>
            <person name="Fuks G."/>
            <person name="Kavchok S."/>
            <person name="Keizer G."/>
            <person name="Linton E."/>
            <person name="Llaca V."/>
            <person name="Song R."/>
            <person name="Tanyolac B."/>
            <person name="Young S."/>
            <person name="Ho-Il K."/>
            <person name="Hahn J.H."/>
            <person name="Sangsakoo G."/>
            <person name="Vanavichit A."/>
            <person name="de Mattos Luiz.A.T."/>
            <person name="Zimmer P.D."/>
            <person name="Malone G."/>
            <person name="Dellagostin O."/>
            <person name="de Oliveira A.C."/>
            <person name="Bevan M."/>
            <person name="Bancroft I."/>
            <person name="Minx P."/>
            <person name="Cordum H."/>
            <person name="Wilson R."/>
            <person name="Cheng Z."/>
            <person name="Jin W."/>
            <person name="Jiang J."/>
            <person name="Leong S.A."/>
            <person name="Iwama H."/>
            <person name="Gojobori T."/>
            <person name="Itoh T."/>
            <person name="Niimura Y."/>
            <person name="Fujii Y."/>
            <person name="Habara T."/>
            <person name="Sakai H."/>
            <person name="Sato Y."/>
            <person name="Wilson G."/>
            <person name="Kumar K."/>
            <person name="McCouch S."/>
            <person name="Juretic N."/>
            <person name="Hoen D."/>
            <person name="Wright S."/>
            <person name="Bruskiewich R."/>
            <person name="Bureau T."/>
            <person name="Miyao A."/>
            <person name="Hirochika H."/>
            <person name="Nishikawa T."/>
            <person name="Kadowaki K."/>
            <person name="Sugiura M."/>
            <person name="Burr B."/>
            <person name="Sasaki T."/>
        </authorList>
    </citation>
    <scope>NUCLEOTIDE SEQUENCE [LARGE SCALE GENOMIC DNA]</scope>
    <source>
        <strain evidence="4">cv. Nipponbare</strain>
    </source>
</reference>
<dbReference type="GO" id="GO:0048578">
    <property type="term" value="P:positive regulation of long-day photoperiodism, flowering"/>
    <property type="evidence" value="ECO:0007669"/>
    <property type="project" value="InterPro"/>
</dbReference>
<gene>
    <name evidence="2" type="ORF">B1130G10.3</name>
    <name evidence="3" type="ORF">P0022D06.17</name>
</gene>
<name>Q75IJ9_ORYSJ</name>
<protein>
    <recommendedName>
        <fullName evidence="5">Transcription factor VOZ1</fullName>
    </recommendedName>
</protein>
<sequence>MAGDPAAGGDGGRGSSGGKGSSPSSSRHQQFRNLAKTRVDDLQEMFSGLQSARKESRSADAALLEEQVHHMLREWRAELNNSQSQGNNREASDPPSETLRLLQLAGAEEEDDATSKLVMPRSPMPMQSSHEGHNLSPVLQGGTMAGGAAELMVPRSPLQQMPSSHQSHGHGQDGGQNLQGEAVMGSTAATAAPHLGQGMQGDCGGMAGVTNAMFHDQLYYIDHELNIDDFLQDDDYKINLPGSNPDGPNTMQGIGQLEHQQYNLPLDLPPNSFVDANNSAQSSGDVFFHMSDLLTTMCPSPSQYLGPKCALWDCGRPVRGSDECQHYCNPYHAGLALNDDGLLGTRPVMRPRGIDLKDGPLFAALSAKVQGKNVGIPVCEGAATTKSPWNAPELFDLSLLEGESLREWLFFDTPRRAFDSGNRKQRSLPDYNGRGWHESRKQVMKDFGGLKRSYYMDPQPSSNYEWHLFEYETNDSDALALYRLEYKSSDTKRSVKSKLASSPLSEIQQQMVRLSADSPVESKRTARSRAKANQKDNNSNAYPALNTPVQVSASNAHQTMSVNTPDQVNVSNAYQTMPLNTPNQPGPSNAYHAASQMDQMTFLDGSVVYGPHLPYGYSTERSDFYWNPSDGT</sequence>
<dbReference type="EMBL" id="AC132485">
    <property type="protein sequence ID" value="AAU03115.1"/>
    <property type="molecule type" value="Genomic_DNA"/>
</dbReference>
<dbReference type="GO" id="GO:0006355">
    <property type="term" value="P:regulation of DNA-templated transcription"/>
    <property type="evidence" value="ECO:0007669"/>
    <property type="project" value="InterPro"/>
</dbReference>
<accession>Q75IJ9</accession>
<evidence type="ECO:0008006" key="5">
    <source>
        <dbReference type="Google" id="ProtNLM"/>
    </source>
</evidence>
<dbReference type="AlphaFoldDB" id="Q75IJ9"/>
<evidence type="ECO:0000313" key="4">
    <source>
        <dbReference type="Proteomes" id="UP000000763"/>
    </source>
</evidence>
<feature type="compositionally biased region" description="Polar residues" evidence="1">
    <location>
        <begin position="499"/>
        <end position="512"/>
    </location>
</feature>
<feature type="region of interest" description="Disordered" evidence="1">
    <location>
        <begin position="158"/>
        <end position="179"/>
    </location>
</feature>